<gene>
    <name evidence="4 9" type="primary">truA</name>
    <name evidence="9" type="ORF">EJO69_12190</name>
</gene>
<sequence>MNRIRLDLSYDGSGFHGWAAQPGLRTVEGVLTEALETILRRQIRLTVAGRTDAGVHAAAQTAHFDVEDEVWQRVPGRSSRTPGEALLTRLTGVMARGQVNRGIGDIVIARVEQTSSDFDARFSAVGRRYRYRIDDRPVPDVFARTRALRSEPLDDRLMMRAGAGLVGEHDFLSFCKPREGATTIRTLRGLDVHRPGSGPDAGLLVLDLEADAFCHSMVRSIVGTLVEIGRGRRDPVWAQKRLAERSRSEGVVIAPAHGLTLEGVEYPDESRYAQQAEQARRVRENPLTPSAARIDPVGCCD</sequence>
<evidence type="ECO:0000259" key="8">
    <source>
        <dbReference type="Pfam" id="PF01416"/>
    </source>
</evidence>
<comment type="function">
    <text evidence="4">Formation of pseudouridine at positions 38, 39 and 40 in the anticodon stem and loop of transfer RNAs.</text>
</comment>
<dbReference type="EMBL" id="CP034438">
    <property type="protein sequence ID" value="AZN30982.1"/>
    <property type="molecule type" value="Genomic_DNA"/>
</dbReference>
<dbReference type="SUPFAM" id="SSF55120">
    <property type="entry name" value="Pseudouridine synthase"/>
    <property type="match status" value="1"/>
</dbReference>
<dbReference type="AlphaFoldDB" id="A0A3S8ZBX1"/>
<keyword evidence="3 4" id="KW-0413">Isomerase</keyword>
<dbReference type="PANTHER" id="PTHR11142">
    <property type="entry name" value="PSEUDOURIDYLATE SYNTHASE"/>
    <property type="match status" value="1"/>
</dbReference>
<dbReference type="InterPro" id="IPR020097">
    <property type="entry name" value="PsdUridine_synth_TruA_a/b_dom"/>
</dbReference>
<dbReference type="PANTHER" id="PTHR11142:SF0">
    <property type="entry name" value="TRNA PSEUDOURIDINE SYNTHASE-LIKE 1"/>
    <property type="match status" value="1"/>
</dbReference>
<dbReference type="Pfam" id="PF01416">
    <property type="entry name" value="PseudoU_synth_1"/>
    <property type="match status" value="1"/>
</dbReference>
<feature type="active site" description="Nucleophile" evidence="4 5">
    <location>
        <position position="52"/>
    </location>
</feature>
<dbReference type="OrthoDB" id="9811823at2"/>
<dbReference type="InterPro" id="IPR020103">
    <property type="entry name" value="PsdUridine_synth_cat_dom_sf"/>
</dbReference>
<comment type="similarity">
    <text evidence="1 4 7">Belongs to the tRNA pseudouridine synthase TruA family.</text>
</comment>
<name>A0A3S8ZBX1_9ACTO</name>
<protein>
    <recommendedName>
        <fullName evidence="4">tRNA pseudouridine synthase A</fullName>
        <ecNumber evidence="4">5.4.99.12</ecNumber>
    </recommendedName>
    <alternativeName>
        <fullName evidence="4">tRNA pseudouridine(38-40) synthase</fullName>
    </alternativeName>
    <alternativeName>
        <fullName evidence="4">tRNA pseudouridylate synthase I</fullName>
    </alternativeName>
    <alternativeName>
        <fullName evidence="4">tRNA-uridine isomerase I</fullName>
    </alternativeName>
</protein>
<dbReference type="Gene3D" id="3.30.70.580">
    <property type="entry name" value="Pseudouridine synthase I, catalytic domain, N-terminal subdomain"/>
    <property type="match status" value="1"/>
</dbReference>
<evidence type="ECO:0000256" key="3">
    <source>
        <dbReference type="ARBA" id="ARBA00023235"/>
    </source>
</evidence>
<dbReference type="GO" id="GO:0003723">
    <property type="term" value="F:RNA binding"/>
    <property type="evidence" value="ECO:0007669"/>
    <property type="project" value="InterPro"/>
</dbReference>
<evidence type="ECO:0000313" key="9">
    <source>
        <dbReference type="EMBL" id="AZN30982.1"/>
    </source>
</evidence>
<dbReference type="EC" id="5.4.99.12" evidence="4"/>
<dbReference type="GO" id="GO:0031119">
    <property type="term" value="P:tRNA pseudouridine synthesis"/>
    <property type="evidence" value="ECO:0007669"/>
    <property type="project" value="UniProtKB-UniRule"/>
</dbReference>
<comment type="caution">
    <text evidence="4">Lacks conserved residue(s) required for the propagation of feature annotation.</text>
</comment>
<dbReference type="Gene3D" id="3.30.70.660">
    <property type="entry name" value="Pseudouridine synthase I, catalytic domain, C-terminal subdomain"/>
    <property type="match status" value="1"/>
</dbReference>
<dbReference type="Proteomes" id="UP000270021">
    <property type="component" value="Chromosome"/>
</dbReference>
<dbReference type="InterPro" id="IPR001406">
    <property type="entry name" value="PsdUridine_synth_TruA"/>
</dbReference>
<feature type="binding site" evidence="4 6">
    <location>
        <position position="129"/>
    </location>
    <ligand>
        <name>substrate</name>
    </ligand>
</feature>
<organism evidence="9 10">
    <name type="scientific">Flaviflexus salsibiostraticola</name>
    <dbReference type="NCBI Taxonomy" id="1282737"/>
    <lineage>
        <taxon>Bacteria</taxon>
        <taxon>Bacillati</taxon>
        <taxon>Actinomycetota</taxon>
        <taxon>Actinomycetes</taxon>
        <taxon>Actinomycetales</taxon>
        <taxon>Actinomycetaceae</taxon>
        <taxon>Flaviflexus</taxon>
    </lineage>
</organism>
<dbReference type="HAMAP" id="MF_00171">
    <property type="entry name" value="TruA"/>
    <property type="match status" value="1"/>
</dbReference>
<keyword evidence="10" id="KW-1185">Reference proteome</keyword>
<reference evidence="9 10" key="1">
    <citation type="submission" date="2018-12" db="EMBL/GenBank/DDBJ databases">
        <title>Complete genome sequence of Flaviflexus salsibiostraticola KCTC 33148.</title>
        <authorList>
            <person name="Bae J.-W."/>
        </authorList>
    </citation>
    <scope>NUCLEOTIDE SEQUENCE [LARGE SCALE GENOMIC DNA]</scope>
    <source>
        <strain evidence="9 10">KCTC 33148</strain>
    </source>
</reference>
<evidence type="ECO:0000256" key="4">
    <source>
        <dbReference type="HAMAP-Rule" id="MF_00171"/>
    </source>
</evidence>
<evidence type="ECO:0000256" key="7">
    <source>
        <dbReference type="RuleBase" id="RU003792"/>
    </source>
</evidence>
<evidence type="ECO:0000256" key="6">
    <source>
        <dbReference type="PIRSR" id="PIRSR001430-2"/>
    </source>
</evidence>
<dbReference type="CDD" id="cd02570">
    <property type="entry name" value="PseudoU_synth_EcTruA"/>
    <property type="match status" value="1"/>
</dbReference>
<dbReference type="GO" id="GO:0160147">
    <property type="term" value="F:tRNA pseudouridine(38-40) synthase activity"/>
    <property type="evidence" value="ECO:0007669"/>
    <property type="project" value="UniProtKB-EC"/>
</dbReference>
<comment type="catalytic activity">
    <reaction evidence="4 7">
        <text>uridine(38/39/40) in tRNA = pseudouridine(38/39/40) in tRNA</text>
        <dbReference type="Rhea" id="RHEA:22376"/>
        <dbReference type="Rhea" id="RHEA-COMP:10085"/>
        <dbReference type="Rhea" id="RHEA-COMP:10087"/>
        <dbReference type="ChEBI" id="CHEBI:65314"/>
        <dbReference type="ChEBI" id="CHEBI:65315"/>
        <dbReference type="EC" id="5.4.99.12"/>
    </reaction>
</comment>
<evidence type="ECO:0000256" key="1">
    <source>
        <dbReference type="ARBA" id="ARBA00009375"/>
    </source>
</evidence>
<keyword evidence="2 4" id="KW-0819">tRNA processing</keyword>
<evidence type="ECO:0000313" key="10">
    <source>
        <dbReference type="Proteomes" id="UP000270021"/>
    </source>
</evidence>
<dbReference type="InterPro" id="IPR020094">
    <property type="entry name" value="TruA/RsuA/RluB/E/F_N"/>
</dbReference>
<dbReference type="KEGG" id="fsl:EJO69_12190"/>
<dbReference type="RefSeq" id="WP_126042205.1">
    <property type="nucleotide sequence ID" value="NZ_CP034438.1"/>
</dbReference>
<comment type="subunit">
    <text evidence="4">Homodimer.</text>
</comment>
<proteinExistence type="inferred from homology"/>
<dbReference type="PIRSF" id="PIRSF001430">
    <property type="entry name" value="tRNA_psdUrid_synth"/>
    <property type="match status" value="1"/>
</dbReference>
<feature type="domain" description="Pseudouridine synthase I TruA alpha/beta" evidence="8">
    <location>
        <begin position="165"/>
        <end position="267"/>
    </location>
</feature>
<accession>A0A3S8ZBX1</accession>
<evidence type="ECO:0000256" key="5">
    <source>
        <dbReference type="PIRSR" id="PIRSR001430-1"/>
    </source>
</evidence>
<dbReference type="NCBIfam" id="TIGR00071">
    <property type="entry name" value="hisT_truA"/>
    <property type="match status" value="1"/>
</dbReference>
<evidence type="ECO:0000256" key="2">
    <source>
        <dbReference type="ARBA" id="ARBA00022694"/>
    </source>
</evidence>
<dbReference type="InterPro" id="IPR020095">
    <property type="entry name" value="PsdUridine_synth_TruA_C"/>
</dbReference>